<keyword evidence="1 3" id="KW-0378">Hydrolase</keyword>
<dbReference type="SUPFAM" id="SSF56601">
    <property type="entry name" value="beta-lactamase/transpeptidase-like"/>
    <property type="match status" value="1"/>
</dbReference>
<dbReference type="GO" id="GO:0016787">
    <property type="term" value="F:hydrolase activity"/>
    <property type="evidence" value="ECO:0007669"/>
    <property type="project" value="UniProtKB-KW"/>
</dbReference>
<evidence type="ECO:0000259" key="2">
    <source>
        <dbReference type="Pfam" id="PF00144"/>
    </source>
</evidence>
<dbReference type="Proteomes" id="UP001596494">
    <property type="component" value="Unassembled WGS sequence"/>
</dbReference>
<dbReference type="RefSeq" id="WP_289217181.1">
    <property type="nucleotide sequence ID" value="NZ_JAPVRC010000013.1"/>
</dbReference>
<dbReference type="InterPro" id="IPR012338">
    <property type="entry name" value="Beta-lactam/transpept-like"/>
</dbReference>
<sequence length="565" mass="63011">MKKKTTFVTLTALLFSSIYFSTLDERSVKASEWNQPSIETHHNKKTKEKPHPVFSWSDPGPSAPIIHPGSAKGAGLMKEPLKEIDSVIESKITEGAMPGAVTLVARKGHIAQHEAYGHSLLYKDDNGTKAEQPIQMQKDTIFDVASISKVFTSTAAMKLYEEGHFELNDPVAKHIPEFAQNGKEDVTIEQLMTHTSGFTAWVPLYAEGESREDRLQYVFEHPLANPPGTTYTYSDLNMITLASIIERITGQRLDEFVKKHITTPLNMKDTMYDPTPELKKRIAATEDQTPLNRGLVWGEVHDENAWSLDGVGGHAGVFSTAEDLAKLGHMYLNEGSYGGKRILEPETVALLTENQIPEFPGNEHGLGWELSQGWYMDALTEASTMGHTGFTGTSIVINPDNHTIAILLTNRVHPTRETVSTNPTRKLFARQVADSIPVDMPAKDGAWFSGYGDNLNRTLTAKIDNKEAATLTFDTWFRIEQDYDFGLVEISEDGDTWTEVSQPLTGSSVAWKTQSISLPADAEYVRFRYQTDGSTNGRGWYVTNLNIYPSASLKIIENDWEKRSY</sequence>
<dbReference type="Gene3D" id="2.60.120.260">
    <property type="entry name" value="Galactose-binding domain-like"/>
    <property type="match status" value="1"/>
</dbReference>
<dbReference type="Pfam" id="PF20773">
    <property type="entry name" value="InhA-like_MAM"/>
    <property type="match status" value="1"/>
</dbReference>
<dbReference type="InterPro" id="IPR050789">
    <property type="entry name" value="Diverse_Enzym_Activities"/>
</dbReference>
<evidence type="ECO:0000256" key="1">
    <source>
        <dbReference type="ARBA" id="ARBA00022801"/>
    </source>
</evidence>
<organism evidence="3 4">
    <name type="scientific">Halobacillus campisalis</name>
    <dbReference type="NCBI Taxonomy" id="435909"/>
    <lineage>
        <taxon>Bacteria</taxon>
        <taxon>Bacillati</taxon>
        <taxon>Bacillota</taxon>
        <taxon>Bacilli</taxon>
        <taxon>Bacillales</taxon>
        <taxon>Bacillaceae</taxon>
        <taxon>Halobacillus</taxon>
    </lineage>
</organism>
<reference evidence="4" key="1">
    <citation type="journal article" date="2019" name="Int. J. Syst. Evol. Microbiol.">
        <title>The Global Catalogue of Microorganisms (GCM) 10K type strain sequencing project: providing services to taxonomists for standard genome sequencing and annotation.</title>
        <authorList>
            <consortium name="The Broad Institute Genomics Platform"/>
            <consortium name="The Broad Institute Genome Sequencing Center for Infectious Disease"/>
            <person name="Wu L."/>
            <person name="Ma J."/>
        </authorList>
    </citation>
    <scope>NUCLEOTIDE SEQUENCE [LARGE SCALE GENOMIC DNA]</scope>
    <source>
        <strain evidence="4">CCUG 73951</strain>
    </source>
</reference>
<evidence type="ECO:0000313" key="4">
    <source>
        <dbReference type="Proteomes" id="UP001596494"/>
    </source>
</evidence>
<evidence type="ECO:0000313" key="3">
    <source>
        <dbReference type="EMBL" id="MFC7322218.1"/>
    </source>
</evidence>
<dbReference type="EMBL" id="JBHTBY010000015">
    <property type="protein sequence ID" value="MFC7322218.1"/>
    <property type="molecule type" value="Genomic_DNA"/>
</dbReference>
<comment type="caution">
    <text evidence="3">The sequence shown here is derived from an EMBL/GenBank/DDBJ whole genome shotgun (WGS) entry which is preliminary data.</text>
</comment>
<dbReference type="Pfam" id="PF00144">
    <property type="entry name" value="Beta-lactamase"/>
    <property type="match status" value="1"/>
</dbReference>
<proteinExistence type="predicted"/>
<dbReference type="InterPro" id="IPR001466">
    <property type="entry name" value="Beta-lactam-related"/>
</dbReference>
<protein>
    <submittedName>
        <fullName evidence="3">Serine hydrolase</fullName>
    </submittedName>
</protein>
<keyword evidence="4" id="KW-1185">Reference proteome</keyword>
<gene>
    <name evidence="3" type="ORF">ACFQMN_15230</name>
</gene>
<dbReference type="PANTHER" id="PTHR43283:SF11">
    <property type="entry name" value="BETA-LACTAMASE-RELATED DOMAIN-CONTAINING PROTEIN"/>
    <property type="match status" value="1"/>
</dbReference>
<dbReference type="PANTHER" id="PTHR43283">
    <property type="entry name" value="BETA-LACTAMASE-RELATED"/>
    <property type="match status" value="1"/>
</dbReference>
<dbReference type="Gene3D" id="3.40.710.10">
    <property type="entry name" value="DD-peptidase/beta-lactamase superfamily"/>
    <property type="match status" value="1"/>
</dbReference>
<feature type="domain" description="Beta-lactamase-related" evidence="2">
    <location>
        <begin position="85"/>
        <end position="426"/>
    </location>
</feature>
<name>A0ABW2K7X2_9BACI</name>
<accession>A0ABW2K7X2</accession>